<name>A0A2K8PEB3_STRLA</name>
<keyword evidence="3" id="KW-0547">Nucleotide-binding</keyword>
<dbReference type="InterPro" id="IPR001278">
    <property type="entry name" value="Arg-tRNA-ligase"/>
</dbReference>
<gene>
    <name evidence="6" type="primary">argS1</name>
    <name evidence="6" type="ORF">SLAV_13005</name>
</gene>
<evidence type="ECO:0000313" key="6">
    <source>
        <dbReference type="EMBL" id="ATZ24460.1"/>
    </source>
</evidence>
<evidence type="ECO:0000256" key="1">
    <source>
        <dbReference type="ARBA" id="ARBA00012837"/>
    </source>
</evidence>
<evidence type="ECO:0000313" key="7">
    <source>
        <dbReference type="Proteomes" id="UP000231791"/>
    </source>
</evidence>
<dbReference type="Gene3D" id="1.10.730.10">
    <property type="entry name" value="Isoleucyl-tRNA Synthetase, Domain 1"/>
    <property type="match status" value="1"/>
</dbReference>
<dbReference type="GO" id="GO:0005737">
    <property type="term" value="C:cytoplasm"/>
    <property type="evidence" value="ECO:0007669"/>
    <property type="project" value="InterPro"/>
</dbReference>
<sequence length="375" mass="39169">MSARVRRPAEGCEGASLQGARPGVFRVFVHMAKPGAGRCGFSPRLGDVIPADLSRAVVHAVRRAVEGGELGGAGSVPERVVVERTRPGGVGEYATPVAFQVAKGAARAPRDVADVLARLLAEEPGIARVDVTGAGFLNFTLAARSEAALVREVLGAGVRYGYAAGGRAADPFCWAPSVGPRERAVREAAGRIAASQGQSYGQERAAMAVAPVARRDGDVIAAYGQDAARWAMVGVPARETPAFTPGLLVQDESNEFFRVRYAHSRARALSRNAEQLGFDAEPGEGGGTGGRELVRLIAEYPLVLEAAAHHRAPERLVRHLVAVADALLDHQHHVLPRGDEKPSAAHRAQLALAEAAGTVLAGGLALLGVDAPDFL</sequence>
<dbReference type="SMART" id="SM00836">
    <property type="entry name" value="DALR_1"/>
    <property type="match status" value="1"/>
</dbReference>
<dbReference type="InterPro" id="IPR008909">
    <property type="entry name" value="DALR_anticod-bd"/>
</dbReference>
<keyword evidence="7" id="KW-1185">Reference proteome</keyword>
<dbReference type="Gene3D" id="3.30.1360.70">
    <property type="entry name" value="Arginyl tRNA synthetase N-terminal domain"/>
    <property type="match status" value="1"/>
</dbReference>
<dbReference type="Proteomes" id="UP000231791">
    <property type="component" value="Chromosome"/>
</dbReference>
<dbReference type="SUPFAM" id="SSF55190">
    <property type="entry name" value="Arginyl-tRNA synthetase (ArgRS), N-terminal 'additional' domain"/>
    <property type="match status" value="1"/>
</dbReference>
<organism evidence="6 7">
    <name type="scientific">Streptomyces lavendulae subsp. lavendulae</name>
    <dbReference type="NCBI Taxonomy" id="58340"/>
    <lineage>
        <taxon>Bacteria</taxon>
        <taxon>Bacillati</taxon>
        <taxon>Actinomycetota</taxon>
        <taxon>Actinomycetes</taxon>
        <taxon>Kitasatosporales</taxon>
        <taxon>Streptomycetaceae</taxon>
        <taxon>Streptomyces</taxon>
    </lineage>
</organism>
<dbReference type="SMART" id="SM01016">
    <property type="entry name" value="Arg_tRNA_synt_N"/>
    <property type="match status" value="1"/>
</dbReference>
<protein>
    <recommendedName>
        <fullName evidence="1">arginine--tRNA ligase</fullName>
        <ecNumber evidence="1">6.1.1.19</ecNumber>
    </recommendedName>
</protein>
<dbReference type="AlphaFoldDB" id="A0A2K8PEB3"/>
<evidence type="ECO:0000256" key="3">
    <source>
        <dbReference type="ARBA" id="ARBA00022741"/>
    </source>
</evidence>
<dbReference type="Pfam" id="PF03485">
    <property type="entry name" value="Arg_tRNA_synt_N"/>
    <property type="match status" value="1"/>
</dbReference>
<evidence type="ECO:0000256" key="4">
    <source>
        <dbReference type="ARBA" id="ARBA00022840"/>
    </source>
</evidence>
<dbReference type="PANTHER" id="PTHR11956">
    <property type="entry name" value="ARGINYL-TRNA SYNTHETASE"/>
    <property type="match status" value="1"/>
</dbReference>
<dbReference type="GO" id="GO:0005524">
    <property type="term" value="F:ATP binding"/>
    <property type="evidence" value="ECO:0007669"/>
    <property type="project" value="UniProtKB-KW"/>
</dbReference>
<dbReference type="NCBIfam" id="NF045898">
    <property type="entry name" value="ArgS_rel_codon"/>
    <property type="match status" value="1"/>
</dbReference>
<dbReference type="InterPro" id="IPR005148">
    <property type="entry name" value="Arg-tRNA-synth_N"/>
</dbReference>
<evidence type="ECO:0000256" key="5">
    <source>
        <dbReference type="ARBA" id="ARBA00049339"/>
    </source>
</evidence>
<comment type="catalytic activity">
    <reaction evidence="5">
        <text>tRNA(Arg) + L-arginine + ATP = L-arginyl-tRNA(Arg) + AMP + diphosphate</text>
        <dbReference type="Rhea" id="RHEA:20301"/>
        <dbReference type="Rhea" id="RHEA-COMP:9658"/>
        <dbReference type="Rhea" id="RHEA-COMP:9673"/>
        <dbReference type="ChEBI" id="CHEBI:30616"/>
        <dbReference type="ChEBI" id="CHEBI:32682"/>
        <dbReference type="ChEBI" id="CHEBI:33019"/>
        <dbReference type="ChEBI" id="CHEBI:78442"/>
        <dbReference type="ChEBI" id="CHEBI:78513"/>
        <dbReference type="ChEBI" id="CHEBI:456215"/>
        <dbReference type="EC" id="6.1.1.19"/>
    </reaction>
</comment>
<dbReference type="SUPFAM" id="SSF47323">
    <property type="entry name" value="Anticodon-binding domain of a subclass of class I aminoacyl-tRNA synthetases"/>
    <property type="match status" value="1"/>
</dbReference>
<keyword evidence="2 6" id="KW-0436">Ligase</keyword>
<dbReference type="EMBL" id="CP024985">
    <property type="protein sequence ID" value="ATZ24460.1"/>
    <property type="molecule type" value="Genomic_DNA"/>
</dbReference>
<keyword evidence="4" id="KW-0067">ATP-binding</keyword>
<dbReference type="InterPro" id="IPR036695">
    <property type="entry name" value="Arg-tRNA-synth_N_sf"/>
</dbReference>
<dbReference type="KEGG" id="slx:SLAV_13005"/>
<dbReference type="GO" id="GO:0006420">
    <property type="term" value="P:arginyl-tRNA aminoacylation"/>
    <property type="evidence" value="ECO:0007669"/>
    <property type="project" value="InterPro"/>
</dbReference>
<proteinExistence type="predicted"/>
<dbReference type="GO" id="GO:0004814">
    <property type="term" value="F:arginine-tRNA ligase activity"/>
    <property type="evidence" value="ECO:0007669"/>
    <property type="project" value="UniProtKB-EC"/>
</dbReference>
<reference evidence="6 7" key="1">
    <citation type="submission" date="2017-11" db="EMBL/GenBank/DDBJ databases">
        <title>Complete genome sequence of Streptomyces lavendulae subsp. lavendulae CCM 3239 (formerly 'Streptomyces aureofaciens CCM 3239'), the producer of the angucycline-type antibiotic auricin.</title>
        <authorList>
            <person name="Busche T."/>
            <person name="Novakova R."/>
            <person name="Al'Dilaimi A."/>
            <person name="Homerova D."/>
            <person name="Feckova L."/>
            <person name="Rezuchova B."/>
            <person name="Mingyar E."/>
            <person name="Csolleiova D."/>
            <person name="Bekeova C."/>
            <person name="Winkler A."/>
            <person name="Sevcikova B."/>
            <person name="Kalinowski J."/>
            <person name="Kormanec J."/>
            <person name="Ruckert C."/>
        </authorList>
    </citation>
    <scope>NUCLEOTIDE SEQUENCE [LARGE SCALE GENOMIC DNA]</scope>
    <source>
        <strain evidence="6 7">CCM 3239</strain>
    </source>
</reference>
<accession>A0A2K8PEB3</accession>
<dbReference type="EC" id="6.1.1.19" evidence="1"/>
<evidence type="ECO:0000256" key="2">
    <source>
        <dbReference type="ARBA" id="ARBA00022598"/>
    </source>
</evidence>
<dbReference type="PANTHER" id="PTHR11956:SF5">
    <property type="entry name" value="ARGININE--TRNA LIGASE, CYTOPLASMIC"/>
    <property type="match status" value="1"/>
</dbReference>
<dbReference type="InterPro" id="IPR009080">
    <property type="entry name" value="tRNAsynth_Ia_anticodon-bd"/>
</dbReference>
<dbReference type="Pfam" id="PF05746">
    <property type="entry name" value="DALR_1"/>
    <property type="match status" value="1"/>
</dbReference>